<dbReference type="InterPro" id="IPR013449">
    <property type="entry name" value="Rhamnulokinase"/>
</dbReference>
<evidence type="ECO:0000259" key="9">
    <source>
        <dbReference type="Pfam" id="PF02782"/>
    </source>
</evidence>
<dbReference type="Pfam" id="PF02782">
    <property type="entry name" value="FGGY_C"/>
    <property type="match status" value="1"/>
</dbReference>
<keyword evidence="6" id="KW-0684">Rhamnose metabolism</keyword>
<name>A0ABV8X0M7_9BACI</name>
<evidence type="ECO:0000256" key="1">
    <source>
        <dbReference type="ARBA" id="ARBA00009156"/>
    </source>
</evidence>
<dbReference type="NCBIfam" id="TIGR02627">
    <property type="entry name" value="rhamnulo_kin"/>
    <property type="match status" value="1"/>
</dbReference>
<evidence type="ECO:0000313" key="10">
    <source>
        <dbReference type="EMBL" id="MFC4404446.1"/>
    </source>
</evidence>
<organism evidence="10 11">
    <name type="scientific">Gracilibacillus xinjiangensis</name>
    <dbReference type="NCBI Taxonomy" id="1193282"/>
    <lineage>
        <taxon>Bacteria</taxon>
        <taxon>Bacillati</taxon>
        <taxon>Bacillota</taxon>
        <taxon>Bacilli</taxon>
        <taxon>Bacillales</taxon>
        <taxon>Bacillaceae</taxon>
        <taxon>Gracilibacillus</taxon>
    </lineage>
</organism>
<feature type="domain" description="Carbohydrate kinase FGGY N-terminal" evidence="8">
    <location>
        <begin position="6"/>
        <end position="244"/>
    </location>
</feature>
<feature type="domain" description="Carbohydrate kinase FGGY C-terminal" evidence="9">
    <location>
        <begin position="253"/>
        <end position="440"/>
    </location>
</feature>
<evidence type="ECO:0000256" key="5">
    <source>
        <dbReference type="ARBA" id="ARBA00022840"/>
    </source>
</evidence>
<keyword evidence="2 10" id="KW-0808">Transferase</keyword>
<keyword evidence="4" id="KW-0418">Kinase</keyword>
<comment type="caution">
    <text evidence="10">The sequence shown here is derived from an EMBL/GenBank/DDBJ whole genome shotgun (WGS) entry which is preliminary data.</text>
</comment>
<evidence type="ECO:0000256" key="7">
    <source>
        <dbReference type="NCBIfam" id="TIGR02627"/>
    </source>
</evidence>
<comment type="similarity">
    <text evidence="1">Belongs to the FGGY kinase family.</text>
</comment>
<dbReference type="InterPro" id="IPR018485">
    <property type="entry name" value="FGGY_C"/>
</dbReference>
<evidence type="ECO:0000256" key="6">
    <source>
        <dbReference type="ARBA" id="ARBA00023308"/>
    </source>
</evidence>
<dbReference type="InterPro" id="IPR000577">
    <property type="entry name" value="Carb_kinase_FGGY"/>
</dbReference>
<dbReference type="InterPro" id="IPR018484">
    <property type="entry name" value="FGGY_N"/>
</dbReference>
<dbReference type="EMBL" id="JBHSDT010000008">
    <property type="protein sequence ID" value="MFC4404446.1"/>
    <property type="molecule type" value="Genomic_DNA"/>
</dbReference>
<dbReference type="SUPFAM" id="SSF53067">
    <property type="entry name" value="Actin-like ATPase domain"/>
    <property type="match status" value="2"/>
</dbReference>
<evidence type="ECO:0000256" key="3">
    <source>
        <dbReference type="ARBA" id="ARBA00022741"/>
    </source>
</evidence>
<gene>
    <name evidence="10" type="primary">rhaB</name>
    <name evidence="10" type="ORF">ACFOY7_15360</name>
</gene>
<keyword evidence="5" id="KW-0067">ATP-binding</keyword>
<dbReference type="Proteomes" id="UP001595882">
    <property type="component" value="Unassembled WGS sequence"/>
</dbReference>
<dbReference type="InterPro" id="IPR050406">
    <property type="entry name" value="FGGY_Carb_Kinase"/>
</dbReference>
<dbReference type="Pfam" id="PF00370">
    <property type="entry name" value="FGGY_N"/>
    <property type="match status" value="1"/>
</dbReference>
<protein>
    <recommendedName>
        <fullName evidence="7">Rhamnulokinase</fullName>
        <ecNumber evidence="7">2.7.1.5</ecNumber>
    </recommendedName>
</protein>
<dbReference type="PANTHER" id="PTHR43095">
    <property type="entry name" value="SUGAR KINASE"/>
    <property type="match status" value="1"/>
</dbReference>
<dbReference type="InterPro" id="IPR043129">
    <property type="entry name" value="ATPase_NBD"/>
</dbReference>
<keyword evidence="3" id="KW-0547">Nucleotide-binding</keyword>
<evidence type="ECO:0000256" key="4">
    <source>
        <dbReference type="ARBA" id="ARBA00022777"/>
    </source>
</evidence>
<dbReference type="Gene3D" id="3.30.420.40">
    <property type="match status" value="2"/>
</dbReference>
<dbReference type="GO" id="GO:0008993">
    <property type="term" value="F:rhamnulokinase activity"/>
    <property type="evidence" value="ECO:0007669"/>
    <property type="project" value="UniProtKB-EC"/>
</dbReference>
<accession>A0ABV8X0M7</accession>
<dbReference type="RefSeq" id="WP_390253121.1">
    <property type="nucleotide sequence ID" value="NZ_JBHSDT010000008.1"/>
</dbReference>
<sequence>MQKCHLAVDIGASSGRVIAGYLKNGQLKLEEVHRFENKMSMQNNHLCWDLERLFEEIKTGMKKSIANSYQPISIGVDTWAVDFILLNDQKERMTDAVAYRDHRTDGVMEEVFEILNPEHIYKDTGIQFQPFNTIYQLYALKKESPETLEQSAHFLMVPDYLNFLLTGKITNEYTNVSTTQLLNAKEKTWNVAFLEKLGIPHHIFSEPKEPMQPIGRLKKELIEELGYDMTVVLPGTHDTASAVVSVPSEETIYISSGTWSLIGVESDEPISTKEAYDCNFTNEGGVNHNIRFLKNIMGLWMIQEVKREFNDEYDFAEFVVLAYENTEFPSIIDVNDQRFLSPDSMMKAIQQYCDETEQTIPQTPGEIASCIFNSLVESYKNAVTQIEKLTGKSFDTIHIIGGGSKNNYMNERLAKVTGKTVCTGPAEATAIGNLIAQMVATNEIESIEKSKEIINHSFDIQKFSVRGE</sequence>
<keyword evidence="11" id="KW-1185">Reference proteome</keyword>
<dbReference type="PIRSF" id="PIRSF000538">
    <property type="entry name" value="GlpK"/>
    <property type="match status" value="1"/>
</dbReference>
<reference evidence="11" key="1">
    <citation type="journal article" date="2019" name="Int. J. Syst. Evol. Microbiol.">
        <title>The Global Catalogue of Microorganisms (GCM) 10K type strain sequencing project: providing services to taxonomists for standard genome sequencing and annotation.</title>
        <authorList>
            <consortium name="The Broad Institute Genomics Platform"/>
            <consortium name="The Broad Institute Genome Sequencing Center for Infectious Disease"/>
            <person name="Wu L."/>
            <person name="Ma J."/>
        </authorList>
    </citation>
    <scope>NUCLEOTIDE SEQUENCE [LARGE SCALE GENOMIC DNA]</scope>
    <source>
        <strain evidence="11">CCUG 37865</strain>
    </source>
</reference>
<proteinExistence type="inferred from homology"/>
<dbReference type="CDD" id="cd07771">
    <property type="entry name" value="ASKHA_NBD_FGGY_RhaB-like"/>
    <property type="match status" value="1"/>
</dbReference>
<evidence type="ECO:0000259" key="8">
    <source>
        <dbReference type="Pfam" id="PF00370"/>
    </source>
</evidence>
<evidence type="ECO:0000256" key="2">
    <source>
        <dbReference type="ARBA" id="ARBA00022679"/>
    </source>
</evidence>
<dbReference type="EC" id="2.7.1.5" evidence="7"/>
<evidence type="ECO:0000313" key="11">
    <source>
        <dbReference type="Proteomes" id="UP001595882"/>
    </source>
</evidence>